<organism evidence="3 4">
    <name type="scientific">Desulfotruncus arcticus DSM 17038</name>
    <dbReference type="NCBI Taxonomy" id="1121424"/>
    <lineage>
        <taxon>Bacteria</taxon>
        <taxon>Bacillati</taxon>
        <taxon>Bacillota</taxon>
        <taxon>Clostridia</taxon>
        <taxon>Eubacteriales</taxon>
        <taxon>Desulfallaceae</taxon>
        <taxon>Desulfotruncus</taxon>
    </lineage>
</organism>
<evidence type="ECO:0000256" key="1">
    <source>
        <dbReference type="SAM" id="Coils"/>
    </source>
</evidence>
<dbReference type="OrthoDB" id="1957479at2"/>
<keyword evidence="2" id="KW-1133">Transmembrane helix</keyword>
<feature type="coiled-coil region" evidence="1">
    <location>
        <begin position="64"/>
        <end position="133"/>
    </location>
</feature>
<dbReference type="EMBL" id="FOOX01000005">
    <property type="protein sequence ID" value="SFG45028.1"/>
    <property type="molecule type" value="Genomic_DNA"/>
</dbReference>
<dbReference type="Proteomes" id="UP000199337">
    <property type="component" value="Unassembled WGS sequence"/>
</dbReference>
<evidence type="ECO:0000313" key="3">
    <source>
        <dbReference type="EMBL" id="SFG45028.1"/>
    </source>
</evidence>
<evidence type="ECO:0000256" key="2">
    <source>
        <dbReference type="SAM" id="Phobius"/>
    </source>
</evidence>
<dbReference type="SUPFAM" id="SSF57997">
    <property type="entry name" value="Tropomyosin"/>
    <property type="match status" value="1"/>
</dbReference>
<keyword evidence="2" id="KW-0812">Transmembrane</keyword>
<evidence type="ECO:0000313" key="4">
    <source>
        <dbReference type="Proteomes" id="UP000199337"/>
    </source>
</evidence>
<dbReference type="Gene3D" id="1.20.5.340">
    <property type="match status" value="1"/>
</dbReference>
<feature type="transmembrane region" description="Helical" evidence="2">
    <location>
        <begin position="29"/>
        <end position="51"/>
    </location>
</feature>
<protein>
    <submittedName>
        <fullName evidence="3">Uncharacterized protein</fullName>
    </submittedName>
</protein>
<proteinExistence type="predicted"/>
<keyword evidence="4" id="KW-1185">Reference proteome</keyword>
<gene>
    <name evidence="3" type="ORF">SAMN05660649_01660</name>
</gene>
<keyword evidence="1" id="KW-0175">Coiled coil</keyword>
<dbReference type="AlphaFoldDB" id="A0A1I2RWU1"/>
<dbReference type="STRING" id="341036.SAMN05660649_01660"/>
<reference evidence="4" key="1">
    <citation type="submission" date="2016-10" db="EMBL/GenBank/DDBJ databases">
        <authorList>
            <person name="Varghese N."/>
            <person name="Submissions S."/>
        </authorList>
    </citation>
    <scope>NUCLEOTIDE SEQUENCE [LARGE SCALE GENOMIC DNA]</scope>
    <source>
        <strain evidence="4">DSM 17038</strain>
    </source>
</reference>
<accession>A0A1I2RWU1</accession>
<name>A0A1I2RWU1_9FIRM</name>
<dbReference type="RefSeq" id="WP_131820742.1">
    <property type="nucleotide sequence ID" value="NZ_FOOX01000005.1"/>
</dbReference>
<keyword evidence="2" id="KW-0472">Membrane</keyword>
<sequence length="138" mass="15665">METNIVDQEENKYQADRLKRKKERNKSNLQVGPGVVLVFLWLGLACAGYWYQDKSIKEAINTIQADNTKNVQELENKIESLETEVQEIQSALANTDTKLTSTSSVSDEVNKRITELDGQLKALEKSLKILQETGNEDY</sequence>